<feature type="non-terminal residue" evidence="3">
    <location>
        <position position="157"/>
    </location>
</feature>
<keyword evidence="1" id="KW-0833">Ubl conjugation pathway</keyword>
<dbReference type="PROSITE" id="PS51649">
    <property type="entry name" value="NPH3"/>
    <property type="match status" value="1"/>
</dbReference>
<reference evidence="3" key="1">
    <citation type="submission" date="2011-12" db="EMBL/GenBank/DDBJ databases">
        <title>Nucleotide Diversity and Divergence in the Loblolly Pine Gene Space.</title>
        <authorList>
            <person name="Neale D.B."/>
            <person name="Wegrzyn J.L."/>
            <person name="Lee J.M."/>
            <person name="Eckert A.J."/>
            <person name="Liechty J.D."/>
            <person name="Stevens K.A."/>
            <person name="Langley C.H."/>
        </authorList>
    </citation>
    <scope>NUCLEOTIDE SEQUENCE</scope>
    <source>
        <strain evidence="3">4408</strain>
        <tissue evidence="3">Megagametophyte</tissue>
    </source>
</reference>
<evidence type="ECO:0000259" key="2">
    <source>
        <dbReference type="PROSITE" id="PS51649"/>
    </source>
</evidence>
<dbReference type="Pfam" id="PF03000">
    <property type="entry name" value="NPH3"/>
    <property type="match status" value="1"/>
</dbReference>
<accession>H9ME00</accession>
<name>H9ME00_PINRA</name>
<protein>
    <recommendedName>
        <fullName evidence="2">NPH3 domain-containing protein</fullName>
    </recommendedName>
</protein>
<dbReference type="GO" id="GO:0016567">
    <property type="term" value="P:protein ubiquitination"/>
    <property type="evidence" value="ECO:0007669"/>
    <property type="project" value="UniProtKB-UniPathway"/>
</dbReference>
<dbReference type="PANTHER" id="PTHR32370">
    <property type="entry name" value="OS12G0117600 PROTEIN"/>
    <property type="match status" value="1"/>
</dbReference>
<dbReference type="UniPathway" id="UPA00143"/>
<sequence>GFAQQGPKPPPATESWWGKELTVLNIHMFQRVLTAMKSRGLGQDIISGSLMHYAQSSLEGYMKNMVRDPQCPTQPKLKPLGVSPPLTVLEREQRSVVETVASLLPPQNDGRCTNTIPLSFLSWLLRTAIMLNATASCRMELEKRIGAHLDKASLDDL</sequence>
<proteinExistence type="predicted"/>
<organism evidence="3">
    <name type="scientific">Pinus radiata</name>
    <name type="common">Monterey pine</name>
    <name type="synonym">Pinus insignis</name>
    <dbReference type="NCBI Taxonomy" id="3347"/>
    <lineage>
        <taxon>Eukaryota</taxon>
        <taxon>Viridiplantae</taxon>
        <taxon>Streptophyta</taxon>
        <taxon>Embryophyta</taxon>
        <taxon>Tracheophyta</taxon>
        <taxon>Spermatophyta</taxon>
        <taxon>Pinopsida</taxon>
        <taxon>Pinidae</taxon>
        <taxon>Conifers I</taxon>
        <taxon>Pinales</taxon>
        <taxon>Pinaceae</taxon>
        <taxon>Pinus</taxon>
        <taxon>Pinus subgen. Pinus</taxon>
    </lineage>
</organism>
<gene>
    <name evidence="3" type="ORF">UMN_5610_01</name>
</gene>
<dbReference type="AlphaFoldDB" id="H9ME00"/>
<evidence type="ECO:0000313" key="3">
    <source>
        <dbReference type="EMBL" id="AEW09347.1"/>
    </source>
</evidence>
<evidence type="ECO:0000256" key="1">
    <source>
        <dbReference type="ARBA" id="ARBA00022786"/>
    </source>
</evidence>
<dbReference type="EMBL" id="JQ264667">
    <property type="protein sequence ID" value="AEW09347.1"/>
    <property type="molecule type" value="Genomic_DNA"/>
</dbReference>
<feature type="domain" description="NPH3" evidence="2">
    <location>
        <begin position="15"/>
        <end position="157"/>
    </location>
</feature>
<dbReference type="InterPro" id="IPR043454">
    <property type="entry name" value="NPH3/RPT2-like"/>
</dbReference>
<dbReference type="InterPro" id="IPR027356">
    <property type="entry name" value="NPH3_dom"/>
</dbReference>
<feature type="non-terminal residue" evidence="3">
    <location>
        <position position="1"/>
    </location>
</feature>